<keyword evidence="1" id="KW-1133">Transmembrane helix</keyword>
<keyword evidence="3" id="KW-1185">Reference proteome</keyword>
<keyword evidence="1" id="KW-0472">Membrane</keyword>
<dbReference type="KEGG" id="fnk:E1750_00010"/>
<protein>
    <submittedName>
        <fullName evidence="2">Uncharacterized protein</fullName>
    </submittedName>
</protein>
<keyword evidence="1" id="KW-0812">Transmembrane</keyword>
<dbReference type="Proteomes" id="UP000291124">
    <property type="component" value="Chromosome"/>
</dbReference>
<dbReference type="OrthoDB" id="1360790at2"/>
<accession>A0A4P6YAM3</accession>
<organism evidence="2 3">
    <name type="scientific">Flavobacterium nackdongense</name>
    <dbReference type="NCBI Taxonomy" id="2547394"/>
    <lineage>
        <taxon>Bacteria</taxon>
        <taxon>Pseudomonadati</taxon>
        <taxon>Bacteroidota</taxon>
        <taxon>Flavobacteriia</taxon>
        <taxon>Flavobacteriales</taxon>
        <taxon>Flavobacteriaceae</taxon>
        <taxon>Flavobacterium</taxon>
    </lineage>
</organism>
<reference evidence="3" key="1">
    <citation type="submission" date="2019-03" db="EMBL/GenBank/DDBJ databases">
        <title>Flavobacterium sp.</title>
        <authorList>
            <person name="Kim H."/>
        </authorList>
    </citation>
    <scope>NUCLEOTIDE SEQUENCE [LARGE SCALE GENOMIC DNA]</scope>
    <source>
        <strain evidence="3">GS13</strain>
    </source>
</reference>
<evidence type="ECO:0000256" key="1">
    <source>
        <dbReference type="SAM" id="Phobius"/>
    </source>
</evidence>
<sequence length="140" mass="16718">MEFTYERLDICILLDNLKNEEIRKTLAYMVDFKEHENLIVIPKPYSIEIFNAAICIAIIVFVGFEKEEYDTLKTKNNPHVVSFDRITQTMIEFKNMPIKHIDYMALFFMSLARTEDKKVQEFLSLKDLSRYDTVHQLRKK</sequence>
<dbReference type="EMBL" id="CP037933">
    <property type="protein sequence ID" value="QBN17253.1"/>
    <property type="molecule type" value="Genomic_DNA"/>
</dbReference>
<evidence type="ECO:0000313" key="2">
    <source>
        <dbReference type="EMBL" id="QBN17253.1"/>
    </source>
</evidence>
<name>A0A4P6YAM3_9FLAO</name>
<dbReference type="RefSeq" id="WP_133274785.1">
    <property type="nucleotide sequence ID" value="NZ_CP037933.1"/>
</dbReference>
<dbReference type="AlphaFoldDB" id="A0A4P6YAM3"/>
<proteinExistence type="predicted"/>
<gene>
    <name evidence="2" type="ORF">E1750_00010</name>
</gene>
<feature type="transmembrane region" description="Helical" evidence="1">
    <location>
        <begin position="45"/>
        <end position="64"/>
    </location>
</feature>
<evidence type="ECO:0000313" key="3">
    <source>
        <dbReference type="Proteomes" id="UP000291124"/>
    </source>
</evidence>